<proteinExistence type="predicted"/>
<dbReference type="Proteomes" id="UP001313282">
    <property type="component" value="Unassembled WGS sequence"/>
</dbReference>
<reference evidence="2 3" key="1">
    <citation type="submission" date="2019-10" db="EMBL/GenBank/DDBJ databases">
        <authorList>
            <person name="Palmer J.M."/>
        </authorList>
    </citation>
    <scope>NUCLEOTIDE SEQUENCE [LARGE SCALE GENOMIC DNA]</scope>
    <source>
        <strain evidence="2 3">TWF718</strain>
    </source>
</reference>
<dbReference type="EMBL" id="JAVHNR010000005">
    <property type="protein sequence ID" value="KAK6343186.1"/>
    <property type="molecule type" value="Genomic_DNA"/>
</dbReference>
<name>A0AAN8MS11_9PEZI</name>
<comment type="caution">
    <text evidence="2">The sequence shown here is derived from an EMBL/GenBank/DDBJ whole genome shotgun (WGS) entry which is preliminary data.</text>
</comment>
<sequence>MELGADMFTTNRQAFEIYDKIRQESQKKFQSDFALSAVYLGASSALANFAQTTVTTTTVVPVPLTDISLWKYIGASLGLIDAPMTVTVTTSTIFTPAAPVAVATALASLVWAGIGINSMFERNKFQKKVECLRKVSDLVIEIWGLADDTYLLLAWDRCTDQAEPRSLSESEMQDWTDRIRRARQISGAGPTDQDYPRQDLRNYLNQRARDITKWKVKVNQLIQEFS</sequence>
<keyword evidence="1" id="KW-0812">Transmembrane</keyword>
<accession>A0AAN8MS11</accession>
<evidence type="ECO:0000313" key="2">
    <source>
        <dbReference type="EMBL" id="KAK6343186.1"/>
    </source>
</evidence>
<keyword evidence="1" id="KW-0472">Membrane</keyword>
<gene>
    <name evidence="2" type="ORF">TWF718_008558</name>
</gene>
<evidence type="ECO:0000256" key="1">
    <source>
        <dbReference type="SAM" id="Phobius"/>
    </source>
</evidence>
<evidence type="ECO:0000313" key="3">
    <source>
        <dbReference type="Proteomes" id="UP001313282"/>
    </source>
</evidence>
<keyword evidence="3" id="KW-1185">Reference proteome</keyword>
<organism evidence="2 3">
    <name type="scientific">Orbilia javanica</name>
    <dbReference type="NCBI Taxonomy" id="47235"/>
    <lineage>
        <taxon>Eukaryota</taxon>
        <taxon>Fungi</taxon>
        <taxon>Dikarya</taxon>
        <taxon>Ascomycota</taxon>
        <taxon>Pezizomycotina</taxon>
        <taxon>Orbiliomycetes</taxon>
        <taxon>Orbiliales</taxon>
        <taxon>Orbiliaceae</taxon>
        <taxon>Orbilia</taxon>
    </lineage>
</organism>
<keyword evidence="1" id="KW-1133">Transmembrane helix</keyword>
<dbReference type="AlphaFoldDB" id="A0AAN8MS11"/>
<protein>
    <submittedName>
        <fullName evidence="2">Uncharacterized protein</fullName>
    </submittedName>
</protein>
<feature type="transmembrane region" description="Helical" evidence="1">
    <location>
        <begin position="93"/>
        <end position="114"/>
    </location>
</feature>